<name>A0A316GGG8_9RHOB</name>
<dbReference type="EMBL" id="QGGW01000005">
    <property type="protein sequence ID" value="PWK60139.1"/>
    <property type="molecule type" value="Genomic_DNA"/>
</dbReference>
<feature type="domain" description="DUF3859" evidence="1">
    <location>
        <begin position="45"/>
        <end position="178"/>
    </location>
</feature>
<dbReference type="Gene3D" id="2.60.40.2390">
    <property type="match status" value="1"/>
</dbReference>
<gene>
    <name evidence="2" type="ORF">C7455_105123</name>
</gene>
<organism evidence="2 3">
    <name type="scientific">Roseicyclus mahoneyensis</name>
    <dbReference type="NCBI Taxonomy" id="164332"/>
    <lineage>
        <taxon>Bacteria</taxon>
        <taxon>Pseudomonadati</taxon>
        <taxon>Pseudomonadota</taxon>
        <taxon>Alphaproteobacteria</taxon>
        <taxon>Rhodobacterales</taxon>
        <taxon>Roseobacteraceae</taxon>
        <taxon>Roseicyclus</taxon>
    </lineage>
</organism>
<evidence type="ECO:0000313" key="2">
    <source>
        <dbReference type="EMBL" id="PWK60139.1"/>
    </source>
</evidence>
<protein>
    <submittedName>
        <fullName evidence="2">Uncharacterized protein DUF3859</fullName>
    </submittedName>
</protein>
<proteinExistence type="predicted"/>
<dbReference type="Pfam" id="PF12975">
    <property type="entry name" value="DUF3859"/>
    <property type="match status" value="1"/>
</dbReference>
<accession>A0A316GGG8</accession>
<evidence type="ECO:0000313" key="3">
    <source>
        <dbReference type="Proteomes" id="UP000245708"/>
    </source>
</evidence>
<dbReference type="OrthoDB" id="7864302at2"/>
<dbReference type="AlphaFoldDB" id="A0A316GGG8"/>
<sequence>MLPRRPLDPKVQMDRHTSMIGTALAIAMALPQAVLAQDLPNPFKSALIDSLVYGVYCAEGPIELQEAPDTAAGVVNIVPGLPEMRAVTTLVPAQIGIGFGILIEAREGLILDPATVTITHPPYPDTGIEVERWVTSIDGDGPGLIGFSFEVESELVTGRWTFEAEHQGDLLFRIDFEVVPPALLPDLAQGCSGAILS</sequence>
<evidence type="ECO:0000259" key="1">
    <source>
        <dbReference type="Pfam" id="PF12975"/>
    </source>
</evidence>
<reference evidence="2 3" key="1">
    <citation type="submission" date="2018-05" db="EMBL/GenBank/DDBJ databases">
        <title>Genomic Encyclopedia of Type Strains, Phase IV (KMG-IV): sequencing the most valuable type-strain genomes for metagenomic binning, comparative biology and taxonomic classification.</title>
        <authorList>
            <person name="Goeker M."/>
        </authorList>
    </citation>
    <scope>NUCLEOTIDE SEQUENCE [LARGE SCALE GENOMIC DNA]</scope>
    <source>
        <strain evidence="2 3">DSM 16097</strain>
    </source>
</reference>
<dbReference type="Proteomes" id="UP000245708">
    <property type="component" value="Unassembled WGS sequence"/>
</dbReference>
<keyword evidence="3" id="KW-1185">Reference proteome</keyword>
<comment type="caution">
    <text evidence="2">The sequence shown here is derived from an EMBL/GenBank/DDBJ whole genome shotgun (WGS) entry which is preliminary data.</text>
</comment>
<dbReference type="InterPro" id="IPR024331">
    <property type="entry name" value="DUF3859"/>
</dbReference>